<organism evidence="2 3">
    <name type="scientific">Segatella bryantii</name>
    <name type="common">Prevotella bryantii</name>
    <dbReference type="NCBI Taxonomy" id="77095"/>
    <lineage>
        <taxon>Bacteria</taxon>
        <taxon>Pseudomonadati</taxon>
        <taxon>Bacteroidota</taxon>
        <taxon>Bacteroidia</taxon>
        <taxon>Bacteroidales</taxon>
        <taxon>Prevotellaceae</taxon>
        <taxon>Segatella</taxon>
    </lineage>
</organism>
<dbReference type="EMBL" id="BPTR01000001">
    <property type="protein sequence ID" value="GJG27967.1"/>
    <property type="molecule type" value="Genomic_DNA"/>
</dbReference>
<accession>A0AA37MLJ8</accession>
<dbReference type="Gene3D" id="3.60.21.10">
    <property type="match status" value="1"/>
</dbReference>
<name>A0AA37MLJ8_SEGBR</name>
<dbReference type="GO" id="GO:0016020">
    <property type="term" value="C:membrane"/>
    <property type="evidence" value="ECO:0007669"/>
    <property type="project" value="GOC"/>
</dbReference>
<dbReference type="GO" id="GO:0009245">
    <property type="term" value="P:lipid A biosynthetic process"/>
    <property type="evidence" value="ECO:0007669"/>
    <property type="project" value="TreeGrafter"/>
</dbReference>
<evidence type="ECO:0000256" key="1">
    <source>
        <dbReference type="ARBA" id="ARBA00022801"/>
    </source>
</evidence>
<proteinExistence type="predicted"/>
<dbReference type="SUPFAM" id="SSF56300">
    <property type="entry name" value="Metallo-dependent phosphatases"/>
    <property type="match status" value="1"/>
</dbReference>
<keyword evidence="1 2" id="KW-0378">Hydrolase</keyword>
<protein>
    <submittedName>
        <fullName evidence="2">UDP-2,3-diacylglucosamine hydrolase</fullName>
    </submittedName>
</protein>
<dbReference type="InterPro" id="IPR043461">
    <property type="entry name" value="LpxH-like"/>
</dbReference>
<dbReference type="CDD" id="cd07398">
    <property type="entry name" value="MPP_YbbF-LpxH"/>
    <property type="match status" value="1"/>
</dbReference>
<evidence type="ECO:0000313" key="2">
    <source>
        <dbReference type="EMBL" id="GJG27967.1"/>
    </source>
</evidence>
<dbReference type="InterPro" id="IPR029052">
    <property type="entry name" value="Metallo-depent_PP-like"/>
</dbReference>
<dbReference type="AlphaFoldDB" id="A0AA37MLJ8"/>
<dbReference type="PANTHER" id="PTHR34990">
    <property type="entry name" value="UDP-2,3-DIACYLGLUCOSAMINE HYDROLASE-RELATED"/>
    <property type="match status" value="1"/>
</dbReference>
<evidence type="ECO:0000313" key="3">
    <source>
        <dbReference type="Proteomes" id="UP000887043"/>
    </source>
</evidence>
<dbReference type="GO" id="GO:0008758">
    <property type="term" value="F:UDP-2,3-diacylglucosamine hydrolase activity"/>
    <property type="evidence" value="ECO:0007669"/>
    <property type="project" value="TreeGrafter"/>
</dbReference>
<reference evidence="2" key="1">
    <citation type="submission" date="2021-08" db="EMBL/GenBank/DDBJ databases">
        <title>Prevotella lacticifex sp. nov., isolated from rumen of cow.</title>
        <authorList>
            <person name="Shinkai T."/>
            <person name="Ikeyama N."/>
            <person name="Kumagai M."/>
            <person name="Ohmori H."/>
            <person name="Sakamoto M."/>
            <person name="Ohkuma M."/>
            <person name="Mitsumori M."/>
        </authorList>
    </citation>
    <scope>NUCLEOTIDE SEQUENCE</scope>
    <source>
        <strain evidence="2">DSM 11371</strain>
    </source>
</reference>
<sequence>MHKYNNTLRKNVYFLSDAHLGSLAVEHRRTQERRLVRFLDSIKEKASAIYMLGDMFDFWNEYKYVVPKGFTRFLGKISELTDNGVEIHFFTGNHDIWMYGYLEEECGVIVHHKPITTDIYGKIFFLAHGDGLGDPDIKFQILRKIFHNSTCQKLFNAIHPRWGISLGLHWAKHSRLKRPDGKEEPYKGENKEDLIRFTKQYMQTHTNIDYFLYGHRHIELDLKLSKKSRMLILGDWIWQFTYAVFDGEHMFLEQYVEGESIP</sequence>
<comment type="caution">
    <text evidence="2">The sequence shown here is derived from an EMBL/GenBank/DDBJ whole genome shotgun (WGS) entry which is preliminary data.</text>
</comment>
<dbReference type="PANTHER" id="PTHR34990:SF1">
    <property type="entry name" value="UDP-2,3-DIACYLGLUCOSAMINE HYDROLASE"/>
    <property type="match status" value="1"/>
</dbReference>
<dbReference type="Proteomes" id="UP000887043">
    <property type="component" value="Unassembled WGS sequence"/>
</dbReference>
<gene>
    <name evidence="2" type="ORF">PRRU23_16670</name>
</gene>